<keyword evidence="1" id="KW-1133">Transmembrane helix</keyword>
<evidence type="ECO:0000313" key="2">
    <source>
        <dbReference type="EMBL" id="OGG08181.1"/>
    </source>
</evidence>
<comment type="caution">
    <text evidence="2">The sequence shown here is derived from an EMBL/GenBank/DDBJ whole genome shotgun (WGS) entry which is preliminary data.</text>
</comment>
<proteinExistence type="predicted"/>
<dbReference type="Proteomes" id="UP000177354">
    <property type="component" value="Unassembled WGS sequence"/>
</dbReference>
<sequence length="120" mass="14069">MYNRVFKDKNDFINVIYRGIQNPEMTAVMIKQMNILITVLDKKKIPINIIVNLKKLRKSTAGSRKITVDALKRISFRKIAIYGANTFYMHLARFMFYAAGKSDKMSIFRNRSDAIDWLKE</sequence>
<keyword evidence="1" id="KW-0812">Transmembrane</keyword>
<dbReference type="AlphaFoldDB" id="A0A1F5Z6X9"/>
<name>A0A1F5Z6X9_9BACT</name>
<feature type="transmembrane region" description="Helical" evidence="1">
    <location>
        <begin position="79"/>
        <end position="99"/>
    </location>
</feature>
<evidence type="ECO:0008006" key="4">
    <source>
        <dbReference type="Google" id="ProtNLM"/>
    </source>
</evidence>
<dbReference type="EMBL" id="MFJF01000005">
    <property type="protein sequence ID" value="OGG08181.1"/>
    <property type="molecule type" value="Genomic_DNA"/>
</dbReference>
<protein>
    <recommendedName>
        <fullName evidence="4">STAS/SEC14 domain-containing protein</fullName>
    </recommendedName>
</protein>
<gene>
    <name evidence="2" type="ORF">A2777_02230</name>
</gene>
<organism evidence="2 3">
    <name type="scientific">Candidatus Gottesmanbacteria bacterium RIFCSPHIGHO2_01_FULL_40_15</name>
    <dbReference type="NCBI Taxonomy" id="1798376"/>
    <lineage>
        <taxon>Bacteria</taxon>
        <taxon>Candidatus Gottesmaniibacteriota</taxon>
    </lineage>
</organism>
<evidence type="ECO:0000256" key="1">
    <source>
        <dbReference type="SAM" id="Phobius"/>
    </source>
</evidence>
<evidence type="ECO:0000313" key="3">
    <source>
        <dbReference type="Proteomes" id="UP000177354"/>
    </source>
</evidence>
<reference evidence="2 3" key="1">
    <citation type="journal article" date="2016" name="Nat. Commun.">
        <title>Thousands of microbial genomes shed light on interconnected biogeochemical processes in an aquifer system.</title>
        <authorList>
            <person name="Anantharaman K."/>
            <person name="Brown C.T."/>
            <person name="Hug L.A."/>
            <person name="Sharon I."/>
            <person name="Castelle C.J."/>
            <person name="Probst A.J."/>
            <person name="Thomas B.C."/>
            <person name="Singh A."/>
            <person name="Wilkins M.J."/>
            <person name="Karaoz U."/>
            <person name="Brodie E.L."/>
            <person name="Williams K.H."/>
            <person name="Hubbard S.S."/>
            <person name="Banfield J.F."/>
        </authorList>
    </citation>
    <scope>NUCLEOTIDE SEQUENCE [LARGE SCALE GENOMIC DNA]</scope>
</reference>
<accession>A0A1F5Z6X9</accession>
<keyword evidence="1" id="KW-0472">Membrane</keyword>